<feature type="compositionally biased region" description="Basic and acidic residues" evidence="1">
    <location>
        <begin position="619"/>
        <end position="634"/>
    </location>
</feature>
<evidence type="ECO:0000313" key="3">
    <source>
        <dbReference type="Proteomes" id="UP001234989"/>
    </source>
</evidence>
<dbReference type="EMBL" id="CP133615">
    <property type="protein sequence ID" value="WMV23439.1"/>
    <property type="molecule type" value="Genomic_DNA"/>
</dbReference>
<dbReference type="Proteomes" id="UP001234989">
    <property type="component" value="Chromosome 4"/>
</dbReference>
<gene>
    <name evidence="2" type="ORF">MTR67_016824</name>
</gene>
<feature type="region of interest" description="Disordered" evidence="1">
    <location>
        <begin position="490"/>
        <end position="518"/>
    </location>
</feature>
<organism evidence="2 3">
    <name type="scientific">Solanum verrucosum</name>
    <dbReference type="NCBI Taxonomy" id="315347"/>
    <lineage>
        <taxon>Eukaryota</taxon>
        <taxon>Viridiplantae</taxon>
        <taxon>Streptophyta</taxon>
        <taxon>Embryophyta</taxon>
        <taxon>Tracheophyta</taxon>
        <taxon>Spermatophyta</taxon>
        <taxon>Magnoliopsida</taxon>
        <taxon>eudicotyledons</taxon>
        <taxon>Gunneridae</taxon>
        <taxon>Pentapetalae</taxon>
        <taxon>asterids</taxon>
        <taxon>lamiids</taxon>
        <taxon>Solanales</taxon>
        <taxon>Solanaceae</taxon>
        <taxon>Solanoideae</taxon>
        <taxon>Solaneae</taxon>
        <taxon>Solanum</taxon>
    </lineage>
</organism>
<proteinExistence type="predicted"/>
<dbReference type="PANTHER" id="PTHR34536:SF12">
    <property type="entry name" value="BTZ DOMAIN-CONTAINING PROTEIN"/>
    <property type="match status" value="1"/>
</dbReference>
<reference evidence="2" key="1">
    <citation type="submission" date="2023-08" db="EMBL/GenBank/DDBJ databases">
        <title>A de novo genome assembly of Solanum verrucosum Schlechtendal, a Mexican diploid species geographically isolated from the other diploid A-genome species in potato relatives.</title>
        <authorList>
            <person name="Hosaka K."/>
        </authorList>
    </citation>
    <scope>NUCLEOTIDE SEQUENCE</scope>
    <source>
        <tissue evidence="2">Young leaves</tissue>
    </source>
</reference>
<sequence>MKRKALALADSRIMPVSRNKEPGVLARQSSNSSSLLPIKKMLYLRASIQPELSFSNENESKTKDVVPVDNASQIDLLRKTPSSVDSQPPISSASVIGTSEQEFNFPISSIHPRLRYKPANVLRHSLGSTLRGFDSLAKVDSNSVSPNSSLLKNRALDANMNSPTRRTVESEPVVETLVQANAGTAVRPVGTFEANVVKTEVVRQNLQSIKLSTKELLELKPMKCEPIQEISMTSDVSGGDLSTPSDIAAKNSLDQANADIAAKECYGYDYEFDGHHAFVGRVREDDVYEDGEIREPIMQLIAEDLIDDEQLPIGAISQGSVDRSGIANVQEGCEKDVLRVGPSAGSRGAVRNVGEANNEYIGRTDMSPIALSSLQNAETPVYLKYWYMEEEEFHLRRNRDERENIQDVRERFQDRSFGSSRGNFMRGRGRDRGWGWGRGRFHRLSRDWYSGRDFESYRGVADYRFRHNHTAAVWDSRLDGAAFASNRRRSPDALRSFRHPSAPPVRSRTQHRSPVIYREDRMRSSPRISFTEEAIAPQRCDSSSSSYTARRLNDMRDVDAVQEHRHPMSLSSRGNPPDQVFTRTYRPRVEILDHQERADGRFPELHCDESTDKKRKYREGRGEAKQMKNVEDESDVFRLKKRRF</sequence>
<evidence type="ECO:0008006" key="4">
    <source>
        <dbReference type="Google" id="ProtNLM"/>
    </source>
</evidence>
<name>A0AAF0TLA0_SOLVR</name>
<dbReference type="PANTHER" id="PTHR34536">
    <property type="entry name" value="DENTIN SIALOPHOSPHOPROTEIN-LIKE PROTEIN"/>
    <property type="match status" value="1"/>
</dbReference>
<evidence type="ECO:0000256" key="1">
    <source>
        <dbReference type="SAM" id="MobiDB-lite"/>
    </source>
</evidence>
<keyword evidence="3" id="KW-1185">Reference proteome</keyword>
<protein>
    <recommendedName>
        <fullName evidence="4">Btz domain-containing protein</fullName>
    </recommendedName>
</protein>
<accession>A0AAF0TLA0</accession>
<dbReference type="AlphaFoldDB" id="A0AAF0TLA0"/>
<feature type="region of interest" description="Disordered" evidence="1">
    <location>
        <begin position="605"/>
        <end position="634"/>
    </location>
</feature>
<evidence type="ECO:0000313" key="2">
    <source>
        <dbReference type="EMBL" id="WMV23439.1"/>
    </source>
</evidence>